<sequence length="906" mass="102297">CPKGRNYGAELECCCPESVPLEFGDFHPLKLITVTESKTKKVVRKGSTSSTSSSSSSSVVDPLSSMLDGSDPLSQFAALSDPLAPATMTTGKSNANMDPSKKQREEEDTGVGNDFEPWAGKRSYILARYTTTEKLSINLFMGSEKGKATSPGSAVSEKVRTRLEELDDLEEGSQKELLNLTQQDYINRIEELNQSLKDAWATDQKVKALKIVIQVSLKLHMRIGISQPCKLVYERILSMCASSRASFPGASVSDNFGPDEVNETAKETCLNWFFKIASIRELISRFYVEVAILKCNIFLSKTGISETLPRLTSMIRGIGDPLVAIYARAYLCRVGMEVAPQLKDNLNKNFFDFLSTFKQIHGETVQNQLAVQRVEIPVYLTLYTPAIDWILQCIAYRAPEALVTEMMDRSKKLGNNALLLNSVMSAFRPEFIATRSMDFIGMIKDCEESGFPKHLLFQSLGLNLILADPPENDRLQILNEAWKVLTKLKIPQDYVNCAEVWIEYTCRHFSKREVNTVLSDIIKHLTPDRAFEDAYPQLQSIVTKVLEQFHDFAILFSMEKFLPFLDMFQKESVKVEVCKSIMEVFIRQQQELTRDPVILNALMHVCKTMHDSVNALTLDDEKRSLAVLISGFIRMVSFGRDFEQQLSFYVEARSRFCNLEPVLIQLTHSVNQLAMETRKVMKGNHSRKTAAFVRACAAYCFITIPSLTSIFARLNLYLHSGQIALANQCLSQADGFFKAAIGLVAEVPKMLSIDGKMRTSEGFLLEFLNNFFSTLLIVPDPPEQGVLYLVRGLLNVIQDYIWEDHTDSKVRIYINVLHLLAAASQERYPYHVDKVDSNDNLYGNDPKFLAEINKLSETLIGQILDHLKTLGKDEVRTLEHIKRQGKQPNMSHFAELTLRLPLQSRT</sequence>
<keyword evidence="5" id="KW-0653">Protein transport</keyword>
<keyword evidence="3" id="KW-0813">Transport</keyword>
<gene>
    <name evidence="8" type="ORF">scyTo_0011752</name>
</gene>
<dbReference type="GO" id="GO:0015031">
    <property type="term" value="P:protein transport"/>
    <property type="evidence" value="ECO:0007669"/>
    <property type="project" value="UniProtKB-KW"/>
</dbReference>
<dbReference type="GO" id="GO:0005768">
    <property type="term" value="C:endosome"/>
    <property type="evidence" value="ECO:0007669"/>
    <property type="project" value="UniProtKB-SubCell"/>
</dbReference>
<evidence type="ECO:0000256" key="6">
    <source>
        <dbReference type="ARBA" id="ARBA00023838"/>
    </source>
</evidence>
<dbReference type="PANTHER" id="PTHR13673:SF0">
    <property type="entry name" value="VPS35 ENDOSOMAL PROTEIN-SORTING FACTOR-LIKE"/>
    <property type="match status" value="1"/>
</dbReference>
<dbReference type="PANTHER" id="PTHR13673">
    <property type="entry name" value="ESOPHAGEAL CANCER ASSOCIATED PROTEIN"/>
    <property type="match status" value="1"/>
</dbReference>
<organism evidence="8 9">
    <name type="scientific">Scyliorhinus torazame</name>
    <name type="common">Cloudy catshark</name>
    <name type="synonym">Catulus torazame</name>
    <dbReference type="NCBI Taxonomy" id="75743"/>
    <lineage>
        <taxon>Eukaryota</taxon>
        <taxon>Metazoa</taxon>
        <taxon>Chordata</taxon>
        <taxon>Craniata</taxon>
        <taxon>Vertebrata</taxon>
        <taxon>Chondrichthyes</taxon>
        <taxon>Elasmobranchii</taxon>
        <taxon>Galeomorphii</taxon>
        <taxon>Galeoidea</taxon>
        <taxon>Carcharhiniformes</taxon>
        <taxon>Scyliorhinidae</taxon>
        <taxon>Scyliorhinus</taxon>
    </lineage>
</organism>
<comment type="subcellular location">
    <subcellularLocation>
        <location evidence="1">Endosome</location>
    </subcellularLocation>
</comment>
<evidence type="ECO:0000256" key="3">
    <source>
        <dbReference type="ARBA" id="ARBA00022448"/>
    </source>
</evidence>
<evidence type="ECO:0000256" key="1">
    <source>
        <dbReference type="ARBA" id="ARBA00004177"/>
    </source>
</evidence>
<feature type="region of interest" description="Disordered" evidence="7">
    <location>
        <begin position="38"/>
        <end position="66"/>
    </location>
</feature>
<evidence type="ECO:0000313" key="9">
    <source>
        <dbReference type="Proteomes" id="UP000288216"/>
    </source>
</evidence>
<reference evidence="8 9" key="1">
    <citation type="journal article" date="2018" name="Nat. Ecol. Evol.">
        <title>Shark genomes provide insights into elasmobranch evolution and the origin of vertebrates.</title>
        <authorList>
            <person name="Hara Y"/>
            <person name="Yamaguchi K"/>
            <person name="Onimaru K"/>
            <person name="Kadota M"/>
            <person name="Koyanagi M"/>
            <person name="Keeley SD"/>
            <person name="Tatsumi K"/>
            <person name="Tanaka K"/>
            <person name="Motone F"/>
            <person name="Kageyama Y"/>
            <person name="Nozu R"/>
            <person name="Adachi N"/>
            <person name="Nishimura O"/>
            <person name="Nakagawa R"/>
            <person name="Tanegashima C"/>
            <person name="Kiyatake I"/>
            <person name="Matsumoto R"/>
            <person name="Murakumo K"/>
            <person name="Nishida K"/>
            <person name="Terakita A"/>
            <person name="Kuratani S"/>
            <person name="Sato K"/>
            <person name="Hyodo S Kuraku.S."/>
        </authorList>
    </citation>
    <scope>NUCLEOTIDE SEQUENCE [LARGE SCALE GENOMIC DNA]</scope>
</reference>
<evidence type="ECO:0000256" key="5">
    <source>
        <dbReference type="ARBA" id="ARBA00022927"/>
    </source>
</evidence>
<dbReference type="OrthoDB" id="1734063at2759"/>
<keyword evidence="9" id="KW-1185">Reference proteome</keyword>
<evidence type="ECO:0000256" key="7">
    <source>
        <dbReference type="SAM" id="MobiDB-lite"/>
    </source>
</evidence>
<dbReference type="EMBL" id="BFAA01005455">
    <property type="protein sequence ID" value="GCB64460.1"/>
    <property type="molecule type" value="Genomic_DNA"/>
</dbReference>
<comment type="caution">
    <text evidence="8">The sequence shown here is derived from an EMBL/GenBank/DDBJ whole genome shotgun (WGS) entry which is preliminary data.</text>
</comment>
<dbReference type="OMA" id="XGISECL"/>
<feature type="non-terminal residue" evidence="8">
    <location>
        <position position="1"/>
    </location>
</feature>
<dbReference type="Proteomes" id="UP000288216">
    <property type="component" value="Unassembled WGS sequence"/>
</dbReference>
<feature type="compositionally biased region" description="Low complexity" evidence="7">
    <location>
        <begin position="45"/>
        <end position="60"/>
    </location>
</feature>
<dbReference type="STRING" id="75743.A0A401NUE2"/>
<keyword evidence="4" id="KW-0967">Endosome</keyword>
<comment type="similarity">
    <text evidence="2">Belongs to the VPS35L family.</text>
</comment>
<feature type="region of interest" description="Disordered" evidence="7">
    <location>
        <begin position="84"/>
        <end position="114"/>
    </location>
</feature>
<dbReference type="InterPro" id="IPR029705">
    <property type="entry name" value="VPS35L"/>
</dbReference>
<proteinExistence type="inferred from homology"/>
<feature type="compositionally biased region" description="Polar residues" evidence="7">
    <location>
        <begin position="87"/>
        <end position="97"/>
    </location>
</feature>
<evidence type="ECO:0000256" key="4">
    <source>
        <dbReference type="ARBA" id="ARBA00022753"/>
    </source>
</evidence>
<name>A0A401NUE2_SCYTO</name>
<accession>A0A401NUE2</accession>
<protein>
    <recommendedName>
        <fullName evidence="6">VPS35 endosomal protein-sorting factor-like</fullName>
    </recommendedName>
</protein>
<evidence type="ECO:0000313" key="8">
    <source>
        <dbReference type="EMBL" id="GCB64460.1"/>
    </source>
</evidence>
<dbReference type="AlphaFoldDB" id="A0A401NUE2"/>
<evidence type="ECO:0000256" key="2">
    <source>
        <dbReference type="ARBA" id="ARBA00010704"/>
    </source>
</evidence>
<dbReference type="GO" id="GO:0032456">
    <property type="term" value="P:endocytic recycling"/>
    <property type="evidence" value="ECO:0007669"/>
    <property type="project" value="InterPro"/>
</dbReference>